<dbReference type="SMART" id="SM00595">
    <property type="entry name" value="MADF"/>
    <property type="match status" value="1"/>
</dbReference>
<keyword evidence="4" id="KW-1185">Reference proteome</keyword>
<name>A0AAE1KH17_PETCI</name>
<feature type="region of interest" description="Disordered" evidence="1">
    <location>
        <begin position="199"/>
        <end position="289"/>
    </location>
</feature>
<feature type="domain" description="MADF" evidence="2">
    <location>
        <begin position="55"/>
        <end position="153"/>
    </location>
</feature>
<feature type="compositionally biased region" description="Basic residues" evidence="1">
    <location>
        <begin position="1"/>
        <end position="16"/>
    </location>
</feature>
<dbReference type="Pfam" id="PF10545">
    <property type="entry name" value="MADF_DNA_bdg"/>
    <property type="match status" value="1"/>
</dbReference>
<accession>A0AAE1KH17</accession>
<dbReference type="PANTHER" id="PTHR12243">
    <property type="entry name" value="MADF DOMAIN TRANSCRIPTION FACTOR"/>
    <property type="match status" value="1"/>
</dbReference>
<feature type="region of interest" description="Disordered" evidence="1">
    <location>
        <begin position="1"/>
        <end position="28"/>
    </location>
</feature>
<dbReference type="InterPro" id="IPR039353">
    <property type="entry name" value="TF_Adf1"/>
</dbReference>
<dbReference type="AlphaFoldDB" id="A0AAE1KH17"/>
<feature type="compositionally biased region" description="Low complexity" evidence="1">
    <location>
        <begin position="200"/>
        <end position="213"/>
    </location>
</feature>
<dbReference type="PROSITE" id="PS51029">
    <property type="entry name" value="MADF"/>
    <property type="match status" value="1"/>
</dbReference>
<dbReference type="InterPro" id="IPR006578">
    <property type="entry name" value="MADF-dom"/>
</dbReference>
<reference evidence="3" key="1">
    <citation type="submission" date="2023-10" db="EMBL/GenBank/DDBJ databases">
        <title>Genome assemblies of two species of porcelain crab, Petrolisthes cinctipes and Petrolisthes manimaculis (Anomura: Porcellanidae).</title>
        <authorList>
            <person name="Angst P."/>
        </authorList>
    </citation>
    <scope>NUCLEOTIDE SEQUENCE</scope>
    <source>
        <strain evidence="3">PB745_01</strain>
        <tissue evidence="3">Gill</tissue>
    </source>
</reference>
<proteinExistence type="predicted"/>
<feature type="compositionally biased region" description="Polar residues" evidence="1">
    <location>
        <begin position="214"/>
        <end position="239"/>
    </location>
</feature>
<sequence length="352" mass="38864">MRLSKKTSGKGHRWKKGQSCISNPGNNKHRVAARGTFFQRVEGSNLTQKAVAQHEAAFRQQEHRNLWDPKHGDYMKTKLRQHNFNSVANTLKLLYLNTGDVTGDQVRQRFKALKSYFLKEYKKQQTAPSGSEAKKEVKWDLFPHLLFVADTCNFDSQASWSMPSQETQAVEDVVATLDVDPMDNTLLVDEDVHHILAGISSNSSSPSIRPTSPALTASSEQPTPSITAVSECSTPATADSSERSATADGNERSATATTAGREHSAGTPKRPRGGSSSTPRKKSKTLQQSKAVDALLTLIDENQEPSGIQEAMKRTLVSFVNGCLIDIPEHEMVNFSVRAIQALKDLRDEFLR</sequence>
<dbReference type="EMBL" id="JAWQEG010002007">
    <property type="protein sequence ID" value="KAK3875136.1"/>
    <property type="molecule type" value="Genomic_DNA"/>
</dbReference>
<evidence type="ECO:0000313" key="3">
    <source>
        <dbReference type="EMBL" id="KAK3875136.1"/>
    </source>
</evidence>
<evidence type="ECO:0000259" key="2">
    <source>
        <dbReference type="PROSITE" id="PS51029"/>
    </source>
</evidence>
<organism evidence="3 4">
    <name type="scientific">Petrolisthes cinctipes</name>
    <name type="common">Flat porcelain crab</name>
    <dbReference type="NCBI Taxonomy" id="88211"/>
    <lineage>
        <taxon>Eukaryota</taxon>
        <taxon>Metazoa</taxon>
        <taxon>Ecdysozoa</taxon>
        <taxon>Arthropoda</taxon>
        <taxon>Crustacea</taxon>
        <taxon>Multicrustacea</taxon>
        <taxon>Malacostraca</taxon>
        <taxon>Eumalacostraca</taxon>
        <taxon>Eucarida</taxon>
        <taxon>Decapoda</taxon>
        <taxon>Pleocyemata</taxon>
        <taxon>Anomura</taxon>
        <taxon>Galatheoidea</taxon>
        <taxon>Porcellanidae</taxon>
        <taxon>Petrolisthes</taxon>
    </lineage>
</organism>
<dbReference type="PANTHER" id="PTHR12243:SF67">
    <property type="entry name" value="COREPRESSOR OF PANGOLIN, ISOFORM A-RELATED"/>
    <property type="match status" value="1"/>
</dbReference>
<protein>
    <recommendedName>
        <fullName evidence="2">MADF domain-containing protein</fullName>
    </recommendedName>
</protein>
<gene>
    <name evidence="3" type="ORF">Pcinc_019977</name>
</gene>
<comment type="caution">
    <text evidence="3">The sequence shown here is derived from an EMBL/GenBank/DDBJ whole genome shotgun (WGS) entry which is preliminary data.</text>
</comment>
<dbReference type="Proteomes" id="UP001286313">
    <property type="component" value="Unassembled WGS sequence"/>
</dbReference>
<evidence type="ECO:0000256" key="1">
    <source>
        <dbReference type="SAM" id="MobiDB-lite"/>
    </source>
</evidence>
<evidence type="ECO:0000313" key="4">
    <source>
        <dbReference type="Proteomes" id="UP001286313"/>
    </source>
</evidence>